<dbReference type="RefSeq" id="WP_109684385.1">
    <property type="nucleotide sequence ID" value="NZ_QGDN01000001.1"/>
</dbReference>
<evidence type="ECO:0000256" key="1">
    <source>
        <dbReference type="ARBA" id="ARBA00023125"/>
    </source>
</evidence>
<proteinExistence type="predicted"/>
<dbReference type="InterPro" id="IPR041669">
    <property type="entry name" value="TetR_C_15"/>
</dbReference>
<accession>A0A2Y8ZQW0</accession>
<dbReference type="PRINTS" id="PR00455">
    <property type="entry name" value="HTHTETR"/>
</dbReference>
<dbReference type="InterPro" id="IPR009057">
    <property type="entry name" value="Homeodomain-like_sf"/>
</dbReference>
<dbReference type="InterPro" id="IPR050109">
    <property type="entry name" value="HTH-type_TetR-like_transc_reg"/>
</dbReference>
<dbReference type="InterPro" id="IPR001647">
    <property type="entry name" value="HTH_TetR"/>
</dbReference>
<dbReference type="EMBL" id="UESZ01000001">
    <property type="protein sequence ID" value="SSA33728.1"/>
    <property type="molecule type" value="Genomic_DNA"/>
</dbReference>
<sequence>MATAADRMRRQPQQPRSRAMVDRIVEAARDLLVADGLARLTTNRIAERAGISPGSLYQYFPDKAAIVSAVVDRYSAQIGDEVAAAYLEAMHLPVPELLHAAFTALLEVLTRHREYVRVVRLELPQSQVAGHVQLVERRIEDLVAVYLTATGGTSARLPAASSAWLLVRLVEHLCVQWVLEQPAIDQQTFVAELTLLTQAHLDR</sequence>
<dbReference type="Pfam" id="PF00440">
    <property type="entry name" value="TetR_N"/>
    <property type="match status" value="1"/>
</dbReference>
<dbReference type="GO" id="GO:0000976">
    <property type="term" value="F:transcription cis-regulatory region binding"/>
    <property type="evidence" value="ECO:0007669"/>
    <property type="project" value="TreeGrafter"/>
</dbReference>
<evidence type="ECO:0000313" key="5">
    <source>
        <dbReference type="Proteomes" id="UP000250028"/>
    </source>
</evidence>
<dbReference type="PROSITE" id="PS01081">
    <property type="entry name" value="HTH_TETR_1"/>
    <property type="match status" value="1"/>
</dbReference>
<gene>
    <name evidence="4" type="ORF">SAMN04489750_1014</name>
</gene>
<feature type="DNA-binding region" description="H-T-H motif" evidence="2">
    <location>
        <begin position="41"/>
        <end position="60"/>
    </location>
</feature>
<keyword evidence="5" id="KW-1185">Reference proteome</keyword>
<dbReference type="PANTHER" id="PTHR30055">
    <property type="entry name" value="HTH-TYPE TRANSCRIPTIONAL REGULATOR RUTR"/>
    <property type="match status" value="1"/>
</dbReference>
<evidence type="ECO:0000313" key="4">
    <source>
        <dbReference type="EMBL" id="SSA33728.1"/>
    </source>
</evidence>
<dbReference type="GO" id="GO:0003700">
    <property type="term" value="F:DNA-binding transcription factor activity"/>
    <property type="evidence" value="ECO:0007669"/>
    <property type="project" value="TreeGrafter"/>
</dbReference>
<dbReference type="InterPro" id="IPR023772">
    <property type="entry name" value="DNA-bd_HTH_TetR-type_CS"/>
</dbReference>
<name>A0A2Y8ZQW0_9MICO</name>
<dbReference type="SUPFAM" id="SSF46689">
    <property type="entry name" value="Homeodomain-like"/>
    <property type="match status" value="1"/>
</dbReference>
<protein>
    <submittedName>
        <fullName evidence="4">DNA-binding transcriptional regulator, AcrR family</fullName>
    </submittedName>
</protein>
<dbReference type="Gene3D" id="1.10.357.10">
    <property type="entry name" value="Tetracycline Repressor, domain 2"/>
    <property type="match status" value="1"/>
</dbReference>
<evidence type="ECO:0000256" key="2">
    <source>
        <dbReference type="PROSITE-ProRule" id="PRU00335"/>
    </source>
</evidence>
<dbReference type="AlphaFoldDB" id="A0A2Y8ZQW0"/>
<dbReference type="PANTHER" id="PTHR30055:SF223">
    <property type="entry name" value="HTH-TYPE TRANSCRIPTIONAL REGULATOR UIDR"/>
    <property type="match status" value="1"/>
</dbReference>
<dbReference type="Pfam" id="PF17918">
    <property type="entry name" value="TetR_C_15"/>
    <property type="match status" value="1"/>
</dbReference>
<dbReference type="PROSITE" id="PS50977">
    <property type="entry name" value="HTH_TETR_2"/>
    <property type="match status" value="1"/>
</dbReference>
<keyword evidence="1 2" id="KW-0238">DNA-binding</keyword>
<feature type="domain" description="HTH tetR-type" evidence="3">
    <location>
        <begin position="18"/>
        <end position="78"/>
    </location>
</feature>
<evidence type="ECO:0000259" key="3">
    <source>
        <dbReference type="PROSITE" id="PS50977"/>
    </source>
</evidence>
<reference evidence="5" key="1">
    <citation type="submission" date="2016-10" db="EMBL/GenBank/DDBJ databases">
        <authorList>
            <person name="Varghese N."/>
            <person name="Submissions S."/>
        </authorList>
    </citation>
    <scope>NUCLEOTIDE SEQUENCE [LARGE SCALE GENOMIC DNA]</scope>
    <source>
        <strain evidence="5">DSM 22951</strain>
    </source>
</reference>
<organism evidence="4 5">
    <name type="scientific">Branchiibius hedensis</name>
    <dbReference type="NCBI Taxonomy" id="672460"/>
    <lineage>
        <taxon>Bacteria</taxon>
        <taxon>Bacillati</taxon>
        <taxon>Actinomycetota</taxon>
        <taxon>Actinomycetes</taxon>
        <taxon>Micrococcales</taxon>
        <taxon>Dermacoccaceae</taxon>
        <taxon>Branchiibius</taxon>
    </lineage>
</organism>
<dbReference type="Proteomes" id="UP000250028">
    <property type="component" value="Unassembled WGS sequence"/>
</dbReference>
<dbReference type="OrthoDB" id="9816320at2"/>